<keyword evidence="2 4" id="KW-0819">tRNA processing</keyword>
<dbReference type="InterPro" id="IPR020094">
    <property type="entry name" value="TruA/RsuA/RluB/E/F_N"/>
</dbReference>
<protein>
    <recommendedName>
        <fullName evidence="4">tRNA pseudouridine synthase A</fullName>
        <ecNumber evidence="4">5.4.99.12</ecNumber>
    </recommendedName>
    <alternativeName>
        <fullName evidence="4">tRNA pseudouridine(38-40) synthase</fullName>
    </alternativeName>
    <alternativeName>
        <fullName evidence="4">tRNA pseudouridylate synthase I</fullName>
    </alternativeName>
    <alternativeName>
        <fullName evidence="4">tRNA-uridine isomerase I</fullName>
    </alternativeName>
</protein>
<dbReference type="Gene3D" id="3.30.70.660">
    <property type="entry name" value="Pseudouridine synthase I, catalytic domain, C-terminal subdomain"/>
    <property type="match status" value="1"/>
</dbReference>
<name>A0A1C4F0L1_9BACT</name>
<dbReference type="InterPro" id="IPR001406">
    <property type="entry name" value="PsdUridine_synth_TruA"/>
</dbReference>
<comment type="caution">
    <text evidence="4">Lacks conserved residue(s) required for the propagation of feature annotation.</text>
</comment>
<evidence type="ECO:0000256" key="1">
    <source>
        <dbReference type="ARBA" id="ARBA00009375"/>
    </source>
</evidence>
<organism evidence="10 11">
    <name type="scientific">Chitinophaga costaii</name>
    <dbReference type="NCBI Taxonomy" id="1335309"/>
    <lineage>
        <taxon>Bacteria</taxon>
        <taxon>Pseudomonadati</taxon>
        <taxon>Bacteroidota</taxon>
        <taxon>Chitinophagia</taxon>
        <taxon>Chitinophagales</taxon>
        <taxon>Chitinophagaceae</taxon>
        <taxon>Chitinophaga</taxon>
    </lineage>
</organism>
<evidence type="ECO:0000256" key="6">
    <source>
        <dbReference type="PIRSR" id="PIRSR001430-2"/>
    </source>
</evidence>
<dbReference type="FunFam" id="3.30.70.580:FF:000001">
    <property type="entry name" value="tRNA pseudouridine synthase A"/>
    <property type="match status" value="1"/>
</dbReference>
<comment type="catalytic activity">
    <reaction evidence="4 7">
        <text>uridine(38/39/40) in tRNA = pseudouridine(38/39/40) in tRNA</text>
        <dbReference type="Rhea" id="RHEA:22376"/>
        <dbReference type="Rhea" id="RHEA-COMP:10085"/>
        <dbReference type="Rhea" id="RHEA-COMP:10087"/>
        <dbReference type="ChEBI" id="CHEBI:65314"/>
        <dbReference type="ChEBI" id="CHEBI:65315"/>
        <dbReference type="EC" id="5.4.99.12"/>
    </reaction>
</comment>
<dbReference type="InterPro" id="IPR020095">
    <property type="entry name" value="PsdUridine_synth_TruA_C"/>
</dbReference>
<sequence length="301" mass="34056">MGMQKEAGAFTRVYPLLGVLAVNYAVDACFSFLIVGFCEELASLEIAKGMNRYFIEVAYKGSQFAGFQVQNNGHSVQGAIDHALSTLMRVAIVTTGSSRTDAGVHAHQNFLHFDTDQSLHPQFLYKVNAILPRDIVLKGVYAVPAEAHARFAAESRSYQYFLYHTKDPFRQDRAYYYPYTLDFALLQQAAAIVSDYTDFSTFSKRNTQVKTYNCRILHSYWVREEGELVYHVRANRFLRGMVRGLVGTMLRVGRGKLSIEQFHEAINAKDCTKADFAVPPEGLFLMQVQYPEGLLQPVMKL</sequence>
<dbReference type="Gene3D" id="3.30.70.580">
    <property type="entry name" value="Pseudouridine synthase I, catalytic domain, N-terminal subdomain"/>
    <property type="match status" value="1"/>
</dbReference>
<feature type="domain" description="Pseudouridine synthase I TruA alpha/beta" evidence="9">
    <location>
        <begin position="198"/>
        <end position="291"/>
    </location>
</feature>
<dbReference type="STRING" id="1335309.GA0116948_1111"/>
<evidence type="ECO:0000259" key="9">
    <source>
        <dbReference type="Pfam" id="PF01416"/>
    </source>
</evidence>
<feature type="active site" description="Nucleophile" evidence="4 5">
    <location>
        <position position="101"/>
    </location>
</feature>
<comment type="function">
    <text evidence="4">Formation of pseudouridine at positions 38, 39 and 40 in the anticodon stem and loop of transfer RNAs.</text>
</comment>
<keyword evidence="8" id="KW-1133">Transmembrane helix</keyword>
<dbReference type="EC" id="5.4.99.12" evidence="4"/>
<dbReference type="Proteomes" id="UP000242818">
    <property type="component" value="Unassembled WGS sequence"/>
</dbReference>
<dbReference type="SUPFAM" id="SSF55120">
    <property type="entry name" value="Pseudouridine synthase"/>
    <property type="match status" value="1"/>
</dbReference>
<dbReference type="HAMAP" id="MF_00171">
    <property type="entry name" value="TruA"/>
    <property type="match status" value="1"/>
</dbReference>
<evidence type="ECO:0000313" key="10">
    <source>
        <dbReference type="EMBL" id="SCC49487.1"/>
    </source>
</evidence>
<evidence type="ECO:0000256" key="2">
    <source>
        <dbReference type="ARBA" id="ARBA00022694"/>
    </source>
</evidence>
<gene>
    <name evidence="4" type="primary">truA</name>
    <name evidence="10" type="ORF">GA0116948_1111</name>
</gene>
<evidence type="ECO:0000256" key="3">
    <source>
        <dbReference type="ARBA" id="ARBA00023235"/>
    </source>
</evidence>
<feature type="transmembrane region" description="Helical" evidence="8">
    <location>
        <begin position="12"/>
        <end position="37"/>
    </location>
</feature>
<dbReference type="GO" id="GO:0160147">
    <property type="term" value="F:tRNA pseudouridine(38-40) synthase activity"/>
    <property type="evidence" value="ECO:0007669"/>
    <property type="project" value="UniProtKB-EC"/>
</dbReference>
<dbReference type="PANTHER" id="PTHR11142:SF0">
    <property type="entry name" value="TRNA PSEUDOURIDINE SYNTHASE-LIKE 1"/>
    <property type="match status" value="1"/>
</dbReference>
<evidence type="ECO:0000256" key="4">
    <source>
        <dbReference type="HAMAP-Rule" id="MF_00171"/>
    </source>
</evidence>
<accession>A0A1C4F0L1</accession>
<feature type="binding site" evidence="4 6">
    <location>
        <position position="158"/>
    </location>
    <ligand>
        <name>substrate</name>
    </ligand>
</feature>
<dbReference type="GO" id="GO:0003723">
    <property type="term" value="F:RNA binding"/>
    <property type="evidence" value="ECO:0007669"/>
    <property type="project" value="InterPro"/>
</dbReference>
<dbReference type="PIRSF" id="PIRSF001430">
    <property type="entry name" value="tRNA_psdUrid_synth"/>
    <property type="match status" value="1"/>
</dbReference>
<keyword evidence="8" id="KW-0812">Transmembrane</keyword>
<dbReference type="CDD" id="cd02570">
    <property type="entry name" value="PseudoU_synth_EcTruA"/>
    <property type="match status" value="1"/>
</dbReference>
<evidence type="ECO:0000256" key="8">
    <source>
        <dbReference type="SAM" id="Phobius"/>
    </source>
</evidence>
<keyword evidence="3 4" id="KW-0413">Isomerase</keyword>
<proteinExistence type="inferred from homology"/>
<keyword evidence="11" id="KW-1185">Reference proteome</keyword>
<dbReference type="InterPro" id="IPR020103">
    <property type="entry name" value="PsdUridine_synth_cat_dom_sf"/>
</dbReference>
<dbReference type="Pfam" id="PF01416">
    <property type="entry name" value="PseudoU_synth_1"/>
    <property type="match status" value="1"/>
</dbReference>
<comment type="similarity">
    <text evidence="1 4 7">Belongs to the tRNA pseudouridine synthase TruA family.</text>
</comment>
<dbReference type="InterPro" id="IPR020097">
    <property type="entry name" value="PsdUridine_synth_TruA_a/b_dom"/>
</dbReference>
<reference evidence="10 11" key="1">
    <citation type="submission" date="2016-08" db="EMBL/GenBank/DDBJ databases">
        <authorList>
            <person name="Seilhamer J.J."/>
        </authorList>
    </citation>
    <scope>NUCLEOTIDE SEQUENCE [LARGE SCALE GENOMIC DNA]</scope>
    <source>
        <strain evidence="10 11">A37T2</strain>
    </source>
</reference>
<dbReference type="GO" id="GO:0031119">
    <property type="term" value="P:tRNA pseudouridine synthesis"/>
    <property type="evidence" value="ECO:0007669"/>
    <property type="project" value="UniProtKB-UniRule"/>
</dbReference>
<dbReference type="AlphaFoldDB" id="A0A1C4F0L1"/>
<dbReference type="EMBL" id="FMAR01000011">
    <property type="protein sequence ID" value="SCC49487.1"/>
    <property type="molecule type" value="Genomic_DNA"/>
</dbReference>
<dbReference type="NCBIfam" id="TIGR00071">
    <property type="entry name" value="hisT_truA"/>
    <property type="match status" value="1"/>
</dbReference>
<dbReference type="PANTHER" id="PTHR11142">
    <property type="entry name" value="PSEUDOURIDYLATE SYNTHASE"/>
    <property type="match status" value="1"/>
</dbReference>
<evidence type="ECO:0000256" key="5">
    <source>
        <dbReference type="PIRSR" id="PIRSR001430-1"/>
    </source>
</evidence>
<comment type="subunit">
    <text evidence="4">Homodimer.</text>
</comment>
<evidence type="ECO:0000313" key="11">
    <source>
        <dbReference type="Proteomes" id="UP000242818"/>
    </source>
</evidence>
<evidence type="ECO:0000256" key="7">
    <source>
        <dbReference type="RuleBase" id="RU003792"/>
    </source>
</evidence>
<keyword evidence="8" id="KW-0472">Membrane</keyword>